<dbReference type="Gene3D" id="2.40.30.170">
    <property type="match status" value="1"/>
</dbReference>
<keyword evidence="2" id="KW-0812">Transmembrane</keyword>
<evidence type="ECO:0000259" key="3">
    <source>
        <dbReference type="Pfam" id="PF25973"/>
    </source>
</evidence>
<comment type="similarity">
    <text evidence="1">Belongs to the membrane fusion protein (MFP) (TC 8.A.1) family.</text>
</comment>
<sequence length="393" mass="41644">MNDAAHHSPLDAFLGATPKRVRRHLVSIAVLAVAAIAAAVLFVRFVAGTESPYYFAPVMAGDIVPLVSGRGVVRSTREMTIRARFAGTVTSVPGPADGQVRSGQVLAVLDAASIEQALEIDRAAVAAAEAALESARITVQETASRLDRFESVWRRSGQRVPSLNELEAARADASRARQQEAAARARLGAARLRVGDEARRLSGAVVRSPIDGYVVARRVEPGRHVERGQPLFVLAPGGGQMTVTVPVTSAQAALLRPGSRGTLRIDGMPEETQTARLARVDTGRSGPIAVFVLEKPSGKVVPGMRANLEMELPKRSDVLLVPDAALEFSPEGSAGRERDRIYLLGDDGQPRRVYVSAGASDGKRTEISAQGVEPGARVIIGWRNPPADGDGSQ</sequence>
<reference evidence="4" key="2">
    <citation type="submission" date="2020-09" db="EMBL/GenBank/DDBJ databases">
        <authorList>
            <person name="Sun Q."/>
            <person name="Zhou Y."/>
        </authorList>
    </citation>
    <scope>NUCLEOTIDE SEQUENCE</scope>
    <source>
        <strain evidence="4">CGMCC 1.15095</strain>
    </source>
</reference>
<proteinExistence type="inferred from homology"/>
<dbReference type="Gene3D" id="2.40.420.20">
    <property type="match status" value="1"/>
</dbReference>
<reference evidence="4" key="1">
    <citation type="journal article" date="2014" name="Int. J. Syst. Evol. Microbiol.">
        <title>Complete genome sequence of Corynebacterium casei LMG S-19264T (=DSM 44701T), isolated from a smear-ripened cheese.</title>
        <authorList>
            <consortium name="US DOE Joint Genome Institute (JGI-PGF)"/>
            <person name="Walter F."/>
            <person name="Albersmeier A."/>
            <person name="Kalinowski J."/>
            <person name="Ruckert C."/>
        </authorList>
    </citation>
    <scope>NUCLEOTIDE SEQUENCE</scope>
    <source>
        <strain evidence="4">CGMCC 1.15095</strain>
    </source>
</reference>
<keyword evidence="2" id="KW-0472">Membrane</keyword>
<evidence type="ECO:0000313" key="4">
    <source>
        <dbReference type="EMBL" id="GGC15785.1"/>
    </source>
</evidence>
<name>A0A916X7P5_9SPHN</name>
<dbReference type="InterPro" id="IPR006143">
    <property type="entry name" value="RND_pump_MFP"/>
</dbReference>
<feature type="domain" description="CzcB-like barrel-sandwich hybrid" evidence="3">
    <location>
        <begin position="79"/>
        <end position="235"/>
    </location>
</feature>
<evidence type="ECO:0000313" key="5">
    <source>
        <dbReference type="Proteomes" id="UP000608154"/>
    </source>
</evidence>
<evidence type="ECO:0000256" key="1">
    <source>
        <dbReference type="ARBA" id="ARBA00009477"/>
    </source>
</evidence>
<keyword evidence="2" id="KW-1133">Transmembrane helix</keyword>
<dbReference type="Gene3D" id="2.40.50.100">
    <property type="match status" value="1"/>
</dbReference>
<dbReference type="PANTHER" id="PTHR30469">
    <property type="entry name" value="MULTIDRUG RESISTANCE PROTEIN MDTA"/>
    <property type="match status" value="1"/>
</dbReference>
<dbReference type="Gene3D" id="1.10.287.470">
    <property type="entry name" value="Helix hairpin bin"/>
    <property type="match status" value="1"/>
</dbReference>
<dbReference type="InterPro" id="IPR058647">
    <property type="entry name" value="BSH_CzcB-like"/>
</dbReference>
<protein>
    <submittedName>
        <fullName evidence="4">RND transporter</fullName>
    </submittedName>
</protein>
<dbReference type="NCBIfam" id="TIGR01730">
    <property type="entry name" value="RND_mfp"/>
    <property type="match status" value="1"/>
</dbReference>
<comment type="caution">
    <text evidence="4">The sequence shown here is derived from an EMBL/GenBank/DDBJ whole genome shotgun (WGS) entry which is preliminary data.</text>
</comment>
<dbReference type="AlphaFoldDB" id="A0A916X7P5"/>
<dbReference type="Proteomes" id="UP000608154">
    <property type="component" value="Unassembled WGS sequence"/>
</dbReference>
<dbReference type="SUPFAM" id="SSF111369">
    <property type="entry name" value="HlyD-like secretion proteins"/>
    <property type="match status" value="1"/>
</dbReference>
<dbReference type="EMBL" id="BMHK01000055">
    <property type="protein sequence ID" value="GGC15785.1"/>
    <property type="molecule type" value="Genomic_DNA"/>
</dbReference>
<dbReference type="RefSeq" id="WP_188773170.1">
    <property type="nucleotide sequence ID" value="NZ_BMHK01000055.1"/>
</dbReference>
<gene>
    <name evidence="4" type="ORF">GCM10011494_38340</name>
</gene>
<keyword evidence="5" id="KW-1185">Reference proteome</keyword>
<dbReference type="GO" id="GO:0015562">
    <property type="term" value="F:efflux transmembrane transporter activity"/>
    <property type="evidence" value="ECO:0007669"/>
    <property type="project" value="TreeGrafter"/>
</dbReference>
<dbReference type="Pfam" id="PF25973">
    <property type="entry name" value="BSH_CzcB"/>
    <property type="match status" value="1"/>
</dbReference>
<evidence type="ECO:0000256" key="2">
    <source>
        <dbReference type="SAM" id="Phobius"/>
    </source>
</evidence>
<organism evidence="4 5">
    <name type="scientific">Novosphingobium endophyticum</name>
    <dbReference type="NCBI Taxonomy" id="1955250"/>
    <lineage>
        <taxon>Bacteria</taxon>
        <taxon>Pseudomonadati</taxon>
        <taxon>Pseudomonadota</taxon>
        <taxon>Alphaproteobacteria</taxon>
        <taxon>Sphingomonadales</taxon>
        <taxon>Sphingomonadaceae</taxon>
        <taxon>Novosphingobium</taxon>
    </lineage>
</organism>
<feature type="transmembrane region" description="Helical" evidence="2">
    <location>
        <begin position="25"/>
        <end position="47"/>
    </location>
</feature>
<dbReference type="GO" id="GO:1990281">
    <property type="term" value="C:efflux pump complex"/>
    <property type="evidence" value="ECO:0007669"/>
    <property type="project" value="TreeGrafter"/>
</dbReference>
<accession>A0A916X7P5</accession>